<dbReference type="AlphaFoldDB" id="A0A5I3D4A9"/>
<name>A0A5I3D4A9_SALET</name>
<dbReference type="Pfam" id="PF08849">
    <property type="entry name" value="BrxA"/>
    <property type="match status" value="1"/>
</dbReference>
<dbReference type="InterPro" id="IPR014948">
    <property type="entry name" value="BrxA"/>
</dbReference>
<dbReference type="InterPro" id="IPR023137">
    <property type="entry name" value="BrxA_sf"/>
</dbReference>
<dbReference type="Gene3D" id="1.10.3540.10">
    <property type="entry name" value="uncharacterized protein from magnetospirillum magneticum domain"/>
    <property type="match status" value="1"/>
</dbReference>
<evidence type="ECO:0000313" key="1">
    <source>
        <dbReference type="EMBL" id="EDI0569078.1"/>
    </source>
</evidence>
<accession>A0A5I3D4A9</accession>
<reference evidence="1" key="1">
    <citation type="submission" date="2018-07" db="EMBL/GenBank/DDBJ databases">
        <authorList>
            <person name="Ashton P.M."/>
            <person name="Dallman T."/>
            <person name="Nair S."/>
            <person name="De Pinna E."/>
            <person name="Peters T."/>
            <person name="Grant K."/>
        </authorList>
    </citation>
    <scope>NUCLEOTIDE SEQUENCE</scope>
    <source>
        <strain evidence="1">350641</strain>
    </source>
</reference>
<proteinExistence type="predicted"/>
<dbReference type="EMBL" id="AAMJRQ010000007">
    <property type="protein sequence ID" value="EDI0569078.1"/>
    <property type="molecule type" value="Genomic_DNA"/>
</dbReference>
<organism evidence="1">
    <name type="scientific">Salmonella enterica subsp. enterica serovar Berkeley</name>
    <dbReference type="NCBI Taxonomy" id="1965103"/>
    <lineage>
        <taxon>Bacteria</taxon>
        <taxon>Pseudomonadati</taxon>
        <taxon>Pseudomonadota</taxon>
        <taxon>Gammaproteobacteria</taxon>
        <taxon>Enterobacterales</taxon>
        <taxon>Enterobacteriaceae</taxon>
        <taxon>Salmonella</taxon>
    </lineage>
</organism>
<sequence>MTAKEYLGDIIGGSLMLRESRVIAELLISSPNDDQWHNAIVNDNVLQKTSVHSVKRMASTLRKRIQPMGEAFWSELLKAPDDAARQMLLMATMCQSPVLTDFMATTLSDARQMFRESLRSEDWQEFILSRQRAIVGLDQYSESSIQKMGNNVFKILADSGYLESGRSKKLKNVFLLPQIREWANSLDCQKVYDVMESVR</sequence>
<gene>
    <name evidence="1" type="ORF">CC785_07645</name>
</gene>
<protein>
    <submittedName>
        <fullName evidence="1">DUF1819 domain-containing protein</fullName>
    </submittedName>
</protein>
<comment type="caution">
    <text evidence="1">The sequence shown here is derived from an EMBL/GenBank/DDBJ whole genome shotgun (WGS) entry which is preliminary data.</text>
</comment>